<dbReference type="AlphaFoldDB" id="A0A3B0V6N6"/>
<protein>
    <recommendedName>
        <fullName evidence="1">Methyltransferase domain-containing protein</fullName>
    </recommendedName>
</protein>
<name>A0A3B0V6N6_9ZZZZ</name>
<dbReference type="Gene3D" id="3.40.50.150">
    <property type="entry name" value="Vaccinia Virus protein VP39"/>
    <property type="match status" value="1"/>
</dbReference>
<proteinExistence type="predicted"/>
<evidence type="ECO:0000313" key="2">
    <source>
        <dbReference type="EMBL" id="VAW27616.1"/>
    </source>
</evidence>
<organism evidence="2">
    <name type="scientific">hydrothermal vent metagenome</name>
    <dbReference type="NCBI Taxonomy" id="652676"/>
    <lineage>
        <taxon>unclassified sequences</taxon>
        <taxon>metagenomes</taxon>
        <taxon>ecological metagenomes</taxon>
    </lineage>
</organism>
<feature type="domain" description="Methyltransferase" evidence="1">
    <location>
        <begin position="36"/>
        <end position="90"/>
    </location>
</feature>
<dbReference type="SUPFAM" id="SSF53335">
    <property type="entry name" value="S-adenosyl-L-methionine-dependent methyltransferases"/>
    <property type="match status" value="1"/>
</dbReference>
<dbReference type="InterPro" id="IPR025714">
    <property type="entry name" value="Methyltranfer_dom"/>
</dbReference>
<sequence length="96" mass="11222">MNRAEKFWNRLSKNYDKHAKDKAFKLIIKKSKKHLKTNDIILDFACATGLYSFEFAENVKEIQAFDISSKMIGIARNKTKNNRVDNISFSRTTLFD</sequence>
<accession>A0A3B0V6N6</accession>
<dbReference type="InterPro" id="IPR029063">
    <property type="entry name" value="SAM-dependent_MTases_sf"/>
</dbReference>
<dbReference type="EMBL" id="UOES01000271">
    <property type="protein sequence ID" value="VAW27616.1"/>
    <property type="molecule type" value="Genomic_DNA"/>
</dbReference>
<dbReference type="Pfam" id="PF13847">
    <property type="entry name" value="Methyltransf_31"/>
    <property type="match status" value="1"/>
</dbReference>
<gene>
    <name evidence="2" type="ORF">MNBD_BACTEROID06-1139</name>
</gene>
<feature type="non-terminal residue" evidence="2">
    <location>
        <position position="96"/>
    </location>
</feature>
<reference evidence="2" key="1">
    <citation type="submission" date="2018-06" db="EMBL/GenBank/DDBJ databases">
        <authorList>
            <person name="Zhirakovskaya E."/>
        </authorList>
    </citation>
    <scope>NUCLEOTIDE SEQUENCE</scope>
</reference>
<dbReference type="CDD" id="cd02440">
    <property type="entry name" value="AdoMet_MTases"/>
    <property type="match status" value="1"/>
</dbReference>
<evidence type="ECO:0000259" key="1">
    <source>
        <dbReference type="Pfam" id="PF13847"/>
    </source>
</evidence>